<dbReference type="EMBL" id="AP019860">
    <property type="protein sequence ID" value="BBM84007.1"/>
    <property type="molecule type" value="Genomic_DNA"/>
</dbReference>
<protein>
    <submittedName>
        <fullName evidence="6">ATPase</fullName>
    </submittedName>
</protein>
<feature type="domain" description="ATPase AAA-3" evidence="4">
    <location>
        <begin position="43"/>
        <end position="173"/>
    </location>
</feature>
<keyword evidence="1" id="KW-0547">Nucleotide-binding</keyword>
<sequence>MEENEHSSVLQKLQLLEQNVNKVIVGKQKAVRLALITLLCKGHLLLEDVPGVGKTVLAKTIAKSISAKFNRIQFTPDLLPNDVTGVSIFNQKNLDFEFREGPIFANIILGDEINRATPRTQSSLLECMEEKQVTIDGETHALPELFFVIATQNPVEQHGTFPLPEAQLDRFFMCIQLGYPSEQQEIAILNAQIQHHPLQDIKPVITAEEIHALQQKICDMHISDSVKAYLVAIVRATRESKDINLGASPRASLALMRACQAYALFNNEEFVTPQMVKELALPILCHRIIANPQSHISGTDAPKIIHKILNSVVVPLDEDQ</sequence>
<dbReference type="InterPro" id="IPR041628">
    <property type="entry name" value="ChlI/MoxR_AAA_lid"/>
</dbReference>
<dbReference type="SUPFAM" id="SSF52540">
    <property type="entry name" value="P-loop containing nucleoside triphosphate hydrolases"/>
    <property type="match status" value="1"/>
</dbReference>
<evidence type="ECO:0000313" key="6">
    <source>
        <dbReference type="EMBL" id="BBM84007.1"/>
    </source>
</evidence>
<dbReference type="GO" id="GO:0005524">
    <property type="term" value="F:ATP binding"/>
    <property type="evidence" value="ECO:0007669"/>
    <property type="project" value="UniProtKB-KW"/>
</dbReference>
<reference evidence="6 7" key="1">
    <citation type="submission" date="2019-08" db="EMBL/GenBank/DDBJ databases">
        <title>Complete genome sequence of Candidatus Uab amorphum.</title>
        <authorList>
            <person name="Shiratori T."/>
            <person name="Suzuki S."/>
            <person name="Kakizawa Y."/>
            <person name="Ishida K."/>
        </authorList>
    </citation>
    <scope>NUCLEOTIDE SEQUENCE [LARGE SCALE GENOMIC DNA]</scope>
    <source>
        <strain evidence="6 7">SRT547</strain>
    </source>
</reference>
<dbReference type="RefSeq" id="WP_151968187.1">
    <property type="nucleotide sequence ID" value="NZ_AP019860.1"/>
</dbReference>
<dbReference type="PANTHER" id="PTHR42759:SF5">
    <property type="entry name" value="METHANOL DEHYDROGENASE REGULATOR"/>
    <property type="match status" value="1"/>
</dbReference>
<evidence type="ECO:0000259" key="5">
    <source>
        <dbReference type="Pfam" id="PF17863"/>
    </source>
</evidence>
<keyword evidence="7" id="KW-1185">Reference proteome</keyword>
<dbReference type="FunFam" id="3.40.50.300:FF:000640">
    <property type="entry name" value="MoxR family ATPase"/>
    <property type="match status" value="1"/>
</dbReference>
<dbReference type="Gene3D" id="3.40.50.300">
    <property type="entry name" value="P-loop containing nucleotide triphosphate hydrolases"/>
    <property type="match status" value="1"/>
</dbReference>
<evidence type="ECO:0000313" key="7">
    <source>
        <dbReference type="Proteomes" id="UP000326354"/>
    </source>
</evidence>
<dbReference type="Pfam" id="PF07726">
    <property type="entry name" value="AAA_3"/>
    <property type="match status" value="1"/>
</dbReference>
<dbReference type="GO" id="GO:0016887">
    <property type="term" value="F:ATP hydrolysis activity"/>
    <property type="evidence" value="ECO:0007669"/>
    <property type="project" value="InterPro"/>
</dbReference>
<evidence type="ECO:0000256" key="3">
    <source>
        <dbReference type="ARBA" id="ARBA00061607"/>
    </source>
</evidence>
<dbReference type="Pfam" id="PF17863">
    <property type="entry name" value="AAA_lid_2"/>
    <property type="match status" value="1"/>
</dbReference>
<dbReference type="PIRSF" id="PIRSF002849">
    <property type="entry name" value="AAA_ATPase_chaperone_MoxR_prd"/>
    <property type="match status" value="1"/>
</dbReference>
<organism evidence="6 7">
    <name type="scientific">Uabimicrobium amorphum</name>
    <dbReference type="NCBI Taxonomy" id="2596890"/>
    <lineage>
        <taxon>Bacteria</taxon>
        <taxon>Pseudomonadati</taxon>
        <taxon>Planctomycetota</taxon>
        <taxon>Candidatus Uabimicrobiia</taxon>
        <taxon>Candidatus Uabimicrobiales</taxon>
        <taxon>Candidatus Uabimicrobiaceae</taxon>
        <taxon>Candidatus Uabimicrobium</taxon>
    </lineage>
</organism>
<dbReference type="InterPro" id="IPR050764">
    <property type="entry name" value="CbbQ/NirQ/NorQ/GpvN"/>
</dbReference>
<evidence type="ECO:0000256" key="2">
    <source>
        <dbReference type="ARBA" id="ARBA00022840"/>
    </source>
</evidence>
<feature type="domain" description="ChlI/MoxR AAA lid" evidence="5">
    <location>
        <begin position="235"/>
        <end position="304"/>
    </location>
</feature>
<proteinExistence type="inferred from homology"/>
<accession>A0A5S9F2T3</accession>
<dbReference type="AlphaFoldDB" id="A0A5S9F2T3"/>
<comment type="similarity">
    <text evidence="3">Belongs to the MoxR family.</text>
</comment>
<dbReference type="InterPro" id="IPR027417">
    <property type="entry name" value="P-loop_NTPase"/>
</dbReference>
<name>A0A5S9F2T3_UABAM</name>
<keyword evidence="2" id="KW-0067">ATP-binding</keyword>
<dbReference type="Gene3D" id="1.10.8.80">
    <property type="entry name" value="Magnesium chelatase subunit I, C-Terminal domain"/>
    <property type="match status" value="1"/>
</dbReference>
<dbReference type="CDD" id="cd00009">
    <property type="entry name" value="AAA"/>
    <property type="match status" value="1"/>
</dbReference>
<gene>
    <name evidence="6" type="ORF">UABAM_02362</name>
</gene>
<evidence type="ECO:0000256" key="1">
    <source>
        <dbReference type="ARBA" id="ARBA00022741"/>
    </source>
</evidence>
<dbReference type="InterPro" id="IPR011703">
    <property type="entry name" value="ATPase_AAA-3"/>
</dbReference>
<dbReference type="PANTHER" id="PTHR42759">
    <property type="entry name" value="MOXR FAMILY PROTEIN"/>
    <property type="match status" value="1"/>
</dbReference>
<dbReference type="Proteomes" id="UP000326354">
    <property type="component" value="Chromosome"/>
</dbReference>
<dbReference type="KEGG" id="uam:UABAM_02362"/>
<dbReference type="OrthoDB" id="9808397at2"/>
<evidence type="ECO:0000259" key="4">
    <source>
        <dbReference type="Pfam" id="PF07726"/>
    </source>
</evidence>